<dbReference type="InterPro" id="IPR037171">
    <property type="entry name" value="NagB/RpiA_transferase-like"/>
</dbReference>
<organism evidence="2">
    <name type="scientific">Magallana gigas</name>
    <name type="common">Pacific oyster</name>
    <name type="synonym">Crassostrea gigas</name>
    <dbReference type="NCBI Taxonomy" id="29159"/>
    <lineage>
        <taxon>Eukaryota</taxon>
        <taxon>Metazoa</taxon>
        <taxon>Spiralia</taxon>
        <taxon>Lophotrochozoa</taxon>
        <taxon>Mollusca</taxon>
        <taxon>Bivalvia</taxon>
        <taxon>Autobranchia</taxon>
        <taxon>Pteriomorphia</taxon>
        <taxon>Ostreida</taxon>
        <taxon>Ostreoidea</taxon>
        <taxon>Ostreidae</taxon>
        <taxon>Magallana</taxon>
    </lineage>
</organism>
<dbReference type="AlphaFoldDB" id="K1QTU1"/>
<evidence type="ECO:0000313" key="2">
    <source>
        <dbReference type="EMBL" id="EKC40257.1"/>
    </source>
</evidence>
<dbReference type="PANTHER" id="PTHR13707">
    <property type="entry name" value="KETOACID-COENZYME A TRANSFERASE"/>
    <property type="match status" value="1"/>
</dbReference>
<dbReference type="GO" id="GO:0008260">
    <property type="term" value="F:succinyl-CoA:3-oxo-acid CoA-transferase activity"/>
    <property type="evidence" value="ECO:0007669"/>
    <property type="project" value="TreeGrafter"/>
</dbReference>
<dbReference type="GO" id="GO:0005739">
    <property type="term" value="C:mitochondrion"/>
    <property type="evidence" value="ECO:0007669"/>
    <property type="project" value="TreeGrafter"/>
</dbReference>
<reference evidence="2" key="1">
    <citation type="journal article" date="2012" name="Nature">
        <title>The oyster genome reveals stress adaptation and complexity of shell formation.</title>
        <authorList>
            <person name="Zhang G."/>
            <person name="Fang X."/>
            <person name="Guo X."/>
            <person name="Li L."/>
            <person name="Luo R."/>
            <person name="Xu F."/>
            <person name="Yang P."/>
            <person name="Zhang L."/>
            <person name="Wang X."/>
            <person name="Qi H."/>
            <person name="Xiong Z."/>
            <person name="Que H."/>
            <person name="Xie Y."/>
            <person name="Holland P.W."/>
            <person name="Paps J."/>
            <person name="Zhu Y."/>
            <person name="Wu F."/>
            <person name="Chen Y."/>
            <person name="Wang J."/>
            <person name="Peng C."/>
            <person name="Meng J."/>
            <person name="Yang L."/>
            <person name="Liu J."/>
            <person name="Wen B."/>
            <person name="Zhang N."/>
            <person name="Huang Z."/>
            <person name="Zhu Q."/>
            <person name="Feng Y."/>
            <person name="Mount A."/>
            <person name="Hedgecock D."/>
            <person name="Xu Z."/>
            <person name="Liu Y."/>
            <person name="Domazet-Loso T."/>
            <person name="Du Y."/>
            <person name="Sun X."/>
            <person name="Zhang S."/>
            <person name="Liu B."/>
            <person name="Cheng P."/>
            <person name="Jiang X."/>
            <person name="Li J."/>
            <person name="Fan D."/>
            <person name="Wang W."/>
            <person name="Fu W."/>
            <person name="Wang T."/>
            <person name="Wang B."/>
            <person name="Zhang J."/>
            <person name="Peng Z."/>
            <person name="Li Y."/>
            <person name="Li N."/>
            <person name="Wang J."/>
            <person name="Chen M."/>
            <person name="He Y."/>
            <person name="Tan F."/>
            <person name="Song X."/>
            <person name="Zheng Q."/>
            <person name="Huang R."/>
            <person name="Yang H."/>
            <person name="Du X."/>
            <person name="Chen L."/>
            <person name="Yang M."/>
            <person name="Gaffney P.M."/>
            <person name="Wang S."/>
            <person name="Luo L."/>
            <person name="She Z."/>
            <person name="Ming Y."/>
            <person name="Huang W."/>
            <person name="Zhang S."/>
            <person name="Huang B."/>
            <person name="Zhang Y."/>
            <person name="Qu T."/>
            <person name="Ni P."/>
            <person name="Miao G."/>
            <person name="Wang J."/>
            <person name="Wang Q."/>
            <person name="Steinberg C.E."/>
            <person name="Wang H."/>
            <person name="Li N."/>
            <person name="Qian L."/>
            <person name="Zhang G."/>
            <person name="Li Y."/>
            <person name="Yang H."/>
            <person name="Liu X."/>
            <person name="Wang J."/>
            <person name="Yin Y."/>
            <person name="Wang J."/>
        </authorList>
    </citation>
    <scope>NUCLEOTIDE SEQUENCE [LARGE SCALE GENOMIC DNA]</scope>
    <source>
        <strain evidence="2">05x7-T-G4-1.051#20</strain>
    </source>
</reference>
<dbReference type="Pfam" id="PF01144">
    <property type="entry name" value="CoA_trans"/>
    <property type="match status" value="1"/>
</dbReference>
<dbReference type="InterPro" id="IPR004165">
    <property type="entry name" value="CoA_trans_fam_I"/>
</dbReference>
<name>K1QTU1_MAGGI</name>
<dbReference type="NCBIfam" id="TIGR02429">
    <property type="entry name" value="pcaI_scoA_fam"/>
    <property type="match status" value="1"/>
</dbReference>
<dbReference type="InterPro" id="IPR004163">
    <property type="entry name" value="CoA_transf_BS"/>
</dbReference>
<keyword evidence="1 2" id="KW-0808">Transferase</keyword>
<dbReference type="HOGENOM" id="CLU_636555_0_0_1"/>
<dbReference type="InParanoid" id="K1QTU1"/>
<proteinExistence type="predicted"/>
<gene>
    <name evidence="2" type="ORF">CGI_10015241</name>
</gene>
<dbReference type="PANTHER" id="PTHR13707:SF23">
    <property type="entry name" value="SUCCINYL-COA:3-KETOACID-COENZYME A TRANSFERASE"/>
    <property type="match status" value="1"/>
</dbReference>
<evidence type="ECO:0000256" key="1">
    <source>
        <dbReference type="ARBA" id="ARBA00022679"/>
    </source>
</evidence>
<dbReference type="SMART" id="SM00882">
    <property type="entry name" value="CoA_trans"/>
    <property type="match status" value="1"/>
</dbReference>
<dbReference type="Gene3D" id="1.20.58.70">
    <property type="match status" value="2"/>
</dbReference>
<protein>
    <submittedName>
        <fullName evidence="2">Succinyl-CoA:3-ketoacid-coenzyme A transferase 1, mitochondrial</fullName>
    </submittedName>
</protein>
<accession>K1QTU1</accession>
<dbReference type="EMBL" id="JH816951">
    <property type="protein sequence ID" value="EKC40257.1"/>
    <property type="molecule type" value="Genomic_DNA"/>
</dbReference>
<dbReference type="SUPFAM" id="SSF100950">
    <property type="entry name" value="NagB/RpiA/CoA transferase-like"/>
    <property type="match status" value="1"/>
</dbReference>
<dbReference type="PROSITE" id="PS01273">
    <property type="entry name" value="COA_TRANSF_1"/>
    <property type="match status" value="1"/>
</dbReference>
<dbReference type="Gene3D" id="3.40.1080.10">
    <property type="entry name" value="Glutaconate Coenzyme A-transferase"/>
    <property type="match status" value="1"/>
</dbReference>
<dbReference type="InterPro" id="IPR012792">
    <property type="entry name" value="3-oxoacid_CoA-transf_A"/>
</dbReference>
<sequence length="431" mass="47880">MAALKVFSACNKNSARQTKGLLSIASFEQSRTFSASRTHYKAKFFDSAVDATQDIGDGAKLLVGGFGLCGIPENLIAALLQSKVKGLTVVSNNAGVDNFGLGLLLRQNQIKRMISSYVGENAEFERQYLEGELEVELTPQGTLAERIRAGGAGIPAFFTPTGYGTLIQEGGAPVKYNPDKSVEIISDPREHNTLPRAIVWDRLPEFESKMDQYERESMRGKKGKKSKKEEEDDLSLPGFLEKVKGMEGKLALLKADVSELNKMQNTLYCAPKVLESDLQKMENLAEQILSSSITIRKDIELLSSAGLDPKSQKKVRDRLLEFEAKRDQYERESMRGKKGKKSKKEEEDDLSLPGFLEKVKGMEGKLALLKADVSELKKMQNTLYCAPKVLESDLQKMENLAEQILSSSITIRKDIHTSKQDKASSWIKQAN</sequence>